<dbReference type="AlphaFoldDB" id="A0AAE1SYR3"/>
<proteinExistence type="predicted"/>
<reference evidence="3" key="1">
    <citation type="submission" date="2023-12" db="EMBL/GenBank/DDBJ databases">
        <title>Genome assembly of Anisodus tanguticus.</title>
        <authorList>
            <person name="Wang Y.-J."/>
        </authorList>
    </citation>
    <scope>NUCLEOTIDE SEQUENCE</scope>
    <source>
        <strain evidence="3">KB-2021</strain>
        <tissue evidence="3">Leaf</tissue>
    </source>
</reference>
<gene>
    <name evidence="3" type="ORF">RND71_000256</name>
</gene>
<evidence type="ECO:0000259" key="2">
    <source>
        <dbReference type="Pfam" id="PF25074"/>
    </source>
</evidence>
<organism evidence="3 4">
    <name type="scientific">Anisodus tanguticus</name>
    <dbReference type="NCBI Taxonomy" id="243964"/>
    <lineage>
        <taxon>Eukaryota</taxon>
        <taxon>Viridiplantae</taxon>
        <taxon>Streptophyta</taxon>
        <taxon>Embryophyta</taxon>
        <taxon>Tracheophyta</taxon>
        <taxon>Spermatophyta</taxon>
        <taxon>Magnoliopsida</taxon>
        <taxon>eudicotyledons</taxon>
        <taxon>Gunneridae</taxon>
        <taxon>Pentapetalae</taxon>
        <taxon>asterids</taxon>
        <taxon>lamiids</taxon>
        <taxon>Solanales</taxon>
        <taxon>Solanaceae</taxon>
        <taxon>Solanoideae</taxon>
        <taxon>Hyoscyameae</taxon>
        <taxon>Anisodus</taxon>
    </lineage>
</organism>
<accession>A0AAE1SYR3</accession>
<evidence type="ECO:0000313" key="3">
    <source>
        <dbReference type="EMBL" id="KAK4378394.1"/>
    </source>
</evidence>
<evidence type="ECO:0000256" key="1">
    <source>
        <dbReference type="SAM" id="MobiDB-lite"/>
    </source>
</evidence>
<dbReference type="Proteomes" id="UP001291623">
    <property type="component" value="Unassembled WGS sequence"/>
</dbReference>
<dbReference type="PANTHER" id="PTHR36011:SF1">
    <property type="entry name" value="BAT2 DOMAIN PROTEIN"/>
    <property type="match status" value="1"/>
</dbReference>
<name>A0AAE1SYR3_9SOLA</name>
<keyword evidence="4" id="KW-1185">Reference proteome</keyword>
<protein>
    <recommendedName>
        <fullName evidence="2">DUF7798 domain-containing protein</fullName>
    </recommendedName>
</protein>
<feature type="compositionally biased region" description="Basic and acidic residues" evidence="1">
    <location>
        <begin position="104"/>
        <end position="115"/>
    </location>
</feature>
<dbReference type="InterPro" id="IPR056700">
    <property type="entry name" value="DUF7798"/>
</dbReference>
<feature type="compositionally biased region" description="Polar residues" evidence="1">
    <location>
        <begin position="8"/>
        <end position="21"/>
    </location>
</feature>
<feature type="compositionally biased region" description="Basic and acidic residues" evidence="1">
    <location>
        <begin position="22"/>
        <end position="38"/>
    </location>
</feature>
<dbReference type="EMBL" id="JAVYJV010000001">
    <property type="protein sequence ID" value="KAK4378394.1"/>
    <property type="molecule type" value="Genomic_DNA"/>
</dbReference>
<feature type="region of interest" description="Disordered" evidence="1">
    <location>
        <begin position="94"/>
        <end position="128"/>
    </location>
</feature>
<evidence type="ECO:0000313" key="4">
    <source>
        <dbReference type="Proteomes" id="UP001291623"/>
    </source>
</evidence>
<feature type="region of interest" description="Disordered" evidence="1">
    <location>
        <begin position="1"/>
        <end position="53"/>
    </location>
</feature>
<dbReference type="PANTHER" id="PTHR36011">
    <property type="entry name" value="BAT2 DOMAIN PROTEIN"/>
    <property type="match status" value="1"/>
</dbReference>
<dbReference type="Pfam" id="PF25074">
    <property type="entry name" value="DUF7798"/>
    <property type="match status" value="1"/>
</dbReference>
<comment type="caution">
    <text evidence="3">The sequence shown here is derived from an EMBL/GenBank/DDBJ whole genome shotgun (WGS) entry which is preliminary data.</text>
</comment>
<feature type="domain" description="DUF7798" evidence="2">
    <location>
        <begin position="323"/>
        <end position="593"/>
    </location>
</feature>
<sequence length="596" mass="63879">MFPAVKTNKATSALRSSQMADDTTKPSNEEIVEKHEEAQPPPVPEGGGGGGGWGSWGFSAFSYISDIQKAATTAAEEISRNAIEAAKTAAKSLADEQNALEDSESSKVDDEHEVLVEEESEDENDKKRKAALEKLEKASEDSLLGQASATKLVVVCSVDSTGNPFLKEVLSCLLLLESEGLPETTALRIKVEEVMGSSRGNNLWQKFKGLKVIDHSVENFASGAWQALGNAFKGSSDLVHRLENSAASIAESVQHGGLPATTGSVAPSILETGKAFTAKGMHVLELLGKETMDLLISETGIGVNPGTKVGGGETDEDQFYEEVTFDRCFYIYGGPEQLEELEALSNHYALLFNRRKAKLPSDQRSSYDGKLKEVQQIFDLSTEVYGSSKESGKGKEVETGIVDSTDEVKNLHDSSVNKAAELAAGFANVLVGLAPNDMIQRTTRRLDTLHSEGVHRLSELCCFAATQLVMLGKSIISTTNKVVDQDANAEIVKMEWPEDSIDRAKLIRAKACSMTGCVEAVSSSFVTGISEVAEAYLAAVKGVSADSHEVPQKSIQEKANSYAENLRAAHSTAIGKVQDGLNYLPYVVISTSMPAA</sequence>